<evidence type="ECO:0000313" key="10">
    <source>
        <dbReference type="Proteomes" id="UP000252189"/>
    </source>
</evidence>
<evidence type="ECO:0000256" key="1">
    <source>
        <dbReference type="ARBA" id="ARBA00009375"/>
    </source>
</evidence>
<name>A0A368NBR6_9EURY</name>
<evidence type="ECO:0000256" key="6">
    <source>
        <dbReference type="PIRSR" id="PIRSR001430-2"/>
    </source>
</evidence>
<dbReference type="InterPro" id="IPR001406">
    <property type="entry name" value="PsdUridine_synth_TruA"/>
</dbReference>
<evidence type="ECO:0000259" key="8">
    <source>
        <dbReference type="Pfam" id="PF01416"/>
    </source>
</evidence>
<dbReference type="PANTHER" id="PTHR11142">
    <property type="entry name" value="PSEUDOURIDYLATE SYNTHASE"/>
    <property type="match status" value="1"/>
</dbReference>
<reference evidence="9 10" key="1">
    <citation type="submission" date="2018-07" db="EMBL/GenBank/DDBJ databases">
        <title>Genome sequences of Haloplanus salinus JCM 18368T.</title>
        <authorList>
            <person name="Kim Y.B."/>
            <person name="Roh S.W."/>
        </authorList>
    </citation>
    <scope>NUCLEOTIDE SEQUENCE [LARGE SCALE GENOMIC DNA]</scope>
    <source>
        <strain evidence="9 10">JCM 18368</strain>
    </source>
</reference>
<dbReference type="InterPro" id="IPR020097">
    <property type="entry name" value="PsdUridine_synth_TruA_a/b_dom"/>
</dbReference>
<accession>A0A368NBR6</accession>
<keyword evidence="2 4" id="KW-0819">tRNA processing</keyword>
<dbReference type="GO" id="GO:0160147">
    <property type="term" value="F:tRNA pseudouridine(38-40) synthase activity"/>
    <property type="evidence" value="ECO:0007669"/>
    <property type="project" value="UniProtKB-EC"/>
</dbReference>
<dbReference type="OrthoDB" id="25720at2157"/>
<gene>
    <name evidence="4" type="primary">truA</name>
    <name evidence="9" type="ORF">DU504_05190</name>
</gene>
<dbReference type="Proteomes" id="UP000252189">
    <property type="component" value="Unassembled WGS sequence"/>
</dbReference>
<dbReference type="GO" id="GO:0003723">
    <property type="term" value="F:RNA binding"/>
    <property type="evidence" value="ECO:0007669"/>
    <property type="project" value="InterPro"/>
</dbReference>
<feature type="binding site" evidence="4 6">
    <location>
        <position position="108"/>
    </location>
    <ligand>
        <name>substrate</name>
    </ligand>
</feature>
<dbReference type="EC" id="5.4.99.12" evidence="4"/>
<dbReference type="Gene3D" id="3.30.70.580">
    <property type="entry name" value="Pseudouridine synthase I, catalytic domain, N-terminal subdomain"/>
    <property type="match status" value="1"/>
</dbReference>
<dbReference type="HAMAP" id="MF_00171">
    <property type="entry name" value="TruA"/>
    <property type="match status" value="1"/>
</dbReference>
<comment type="caution">
    <text evidence="4">Lacks conserved residue(s) required for the propagation of feature annotation.</text>
</comment>
<comment type="caution">
    <text evidence="9">The sequence shown here is derived from an EMBL/GenBank/DDBJ whole genome shotgun (WGS) entry which is preliminary data.</text>
</comment>
<dbReference type="InterPro" id="IPR020094">
    <property type="entry name" value="TruA/RsuA/RluB/E/F_N"/>
</dbReference>
<dbReference type="GO" id="GO:0031119">
    <property type="term" value="P:tRNA pseudouridine synthesis"/>
    <property type="evidence" value="ECO:0007669"/>
    <property type="project" value="UniProtKB-UniRule"/>
</dbReference>
<feature type="domain" description="Pseudouridine synthase I TruA alpha/beta" evidence="8">
    <location>
        <begin position="126"/>
        <end position="225"/>
    </location>
</feature>
<keyword evidence="10" id="KW-1185">Reference proteome</keyword>
<dbReference type="NCBIfam" id="NF000622">
    <property type="entry name" value="PRK00021.3-3"/>
    <property type="match status" value="1"/>
</dbReference>
<evidence type="ECO:0000256" key="2">
    <source>
        <dbReference type="ARBA" id="ARBA00022694"/>
    </source>
</evidence>
<evidence type="ECO:0000256" key="5">
    <source>
        <dbReference type="PIRSR" id="PIRSR001430-1"/>
    </source>
</evidence>
<organism evidence="9 10">
    <name type="scientific">Haloplanus salinus</name>
    <dbReference type="NCBI Taxonomy" id="1126245"/>
    <lineage>
        <taxon>Archaea</taxon>
        <taxon>Methanobacteriati</taxon>
        <taxon>Methanobacteriota</taxon>
        <taxon>Stenosarchaea group</taxon>
        <taxon>Halobacteria</taxon>
        <taxon>Halobacteriales</taxon>
        <taxon>Haloferacaceae</taxon>
        <taxon>Haloplanus</taxon>
    </lineage>
</organism>
<comment type="function">
    <text evidence="4">Formation of pseudouridine at positions 38, 39 and 40 in the anticodon stem and loop of transfer RNAs.</text>
</comment>
<feature type="active site" description="Nucleophile" evidence="4 5">
    <location>
        <position position="54"/>
    </location>
</feature>
<dbReference type="AlphaFoldDB" id="A0A368NBR6"/>
<protein>
    <recommendedName>
        <fullName evidence="4">tRNA pseudouridine synthase A</fullName>
        <ecNumber evidence="4">5.4.99.12</ecNumber>
    </recommendedName>
    <alternativeName>
        <fullName evidence="4">tRNA pseudouridine(38-40) synthase</fullName>
    </alternativeName>
    <alternativeName>
        <fullName evidence="4">tRNA pseudouridylate synthase I</fullName>
    </alternativeName>
    <alternativeName>
        <fullName evidence="4">tRNA-uridine isomerase I</fullName>
    </alternativeName>
</protein>
<dbReference type="PIRSF" id="PIRSF001430">
    <property type="entry name" value="tRNA_psdUrid_synth"/>
    <property type="match status" value="1"/>
</dbReference>
<comment type="similarity">
    <text evidence="1 4 7">Belongs to the tRNA pseudouridine synthase TruA family.</text>
</comment>
<dbReference type="SUPFAM" id="SSF55120">
    <property type="entry name" value="Pseudouridine synthase"/>
    <property type="match status" value="1"/>
</dbReference>
<dbReference type="InterPro" id="IPR020095">
    <property type="entry name" value="PsdUridine_synth_TruA_C"/>
</dbReference>
<sequence>MRAFRVAYDGRPYFGFQRQPDVPTVEDALLDALRSLGVRASDVPPGYAAAGRTDAGVSALAQTVAFEAPDWLTPAAFNAELPGTIRAWASADVADDFHATHDATRRTYRYHLYGPTLDDDRVRAALDRLAGEGDFHNLTTDDEGTVRTLDIDCVRDGDFLVLTVAAGGFARHMVRRLVALVRAVGSGESDLDRVGRVLGPEPLDGPAGVPTASATPLVLADVTYPGVAFAVDPDAATRARDAFGERRVAALTASRVVGDLRDGIE</sequence>
<dbReference type="EMBL" id="QPHM01000001">
    <property type="protein sequence ID" value="RCU46749.1"/>
    <property type="molecule type" value="Genomic_DNA"/>
</dbReference>
<dbReference type="Gene3D" id="3.30.70.660">
    <property type="entry name" value="Pseudouridine synthase I, catalytic domain, C-terminal subdomain"/>
    <property type="match status" value="1"/>
</dbReference>
<evidence type="ECO:0000256" key="7">
    <source>
        <dbReference type="RuleBase" id="RU003792"/>
    </source>
</evidence>
<comment type="catalytic activity">
    <reaction evidence="4 7">
        <text>uridine(38/39/40) in tRNA = pseudouridine(38/39/40) in tRNA</text>
        <dbReference type="Rhea" id="RHEA:22376"/>
        <dbReference type="Rhea" id="RHEA-COMP:10085"/>
        <dbReference type="Rhea" id="RHEA-COMP:10087"/>
        <dbReference type="ChEBI" id="CHEBI:65314"/>
        <dbReference type="ChEBI" id="CHEBI:65315"/>
        <dbReference type="EC" id="5.4.99.12"/>
    </reaction>
</comment>
<evidence type="ECO:0000256" key="4">
    <source>
        <dbReference type="HAMAP-Rule" id="MF_00171"/>
    </source>
</evidence>
<dbReference type="PANTHER" id="PTHR11142:SF0">
    <property type="entry name" value="TRNA PSEUDOURIDINE SYNTHASE-LIKE 1"/>
    <property type="match status" value="1"/>
</dbReference>
<keyword evidence="3 4" id="KW-0413">Isomerase</keyword>
<evidence type="ECO:0000256" key="3">
    <source>
        <dbReference type="ARBA" id="ARBA00023235"/>
    </source>
</evidence>
<evidence type="ECO:0000313" key="9">
    <source>
        <dbReference type="EMBL" id="RCU46749.1"/>
    </source>
</evidence>
<dbReference type="InterPro" id="IPR020103">
    <property type="entry name" value="PsdUridine_synth_cat_dom_sf"/>
</dbReference>
<dbReference type="RefSeq" id="WP_114448301.1">
    <property type="nucleotide sequence ID" value="NZ_QPHM01000001.1"/>
</dbReference>
<proteinExistence type="inferred from homology"/>
<dbReference type="Pfam" id="PF01416">
    <property type="entry name" value="PseudoU_synth_1"/>
    <property type="match status" value="1"/>
</dbReference>